<sequence>MFHGESERFSAAALLGAIVGRFVAHPRQSPSDLDQFEKLACGLIELLDAEAVADCAADLCAYPETPPGVFTALLEKGGRAARMVLERAPSLHAGLLRVTAEHGPAELAAAIARRETLDCRMIVVLASRGESEVLCALAANRRIHLDQAARRALAQRGRDDLRLARILLDRDDLSLDVEPLFLAADARERCAILLAATSRALSCGGPEPVSRPAPQILARIRQCARARDPDALAGALAEGLDCRKARTRAMLADPGGEALALALLTLGVDEELAIRIFLGAERAAPDVERVRALIALMRSIPLRAAQWLVAAITGAARPDRVVTPACQRVSVSEVGPARRKKGRRRGAEVGS</sequence>
<reference evidence="2" key="1">
    <citation type="submission" date="2017-10" db="EMBL/GenBank/DDBJ databases">
        <title>Completed PacBio SMRT sequence of Methylosinus trichosporium OB3b reveals presence of a third large plasmid.</title>
        <authorList>
            <person name="Charles T.C."/>
            <person name="Lynch M.D.J."/>
            <person name="Heil J.R."/>
            <person name="Cheng J."/>
        </authorList>
    </citation>
    <scope>NUCLEOTIDE SEQUENCE [LARGE SCALE GENOMIC DNA]</scope>
    <source>
        <strain evidence="2">OB3b</strain>
    </source>
</reference>
<organism evidence="1 2">
    <name type="scientific">Methylosinus trichosporium (strain ATCC 35070 / NCIMB 11131 / UNIQEM 75 / OB3b)</name>
    <dbReference type="NCBI Taxonomy" id="595536"/>
    <lineage>
        <taxon>Bacteria</taxon>
        <taxon>Pseudomonadati</taxon>
        <taxon>Pseudomonadota</taxon>
        <taxon>Alphaproteobacteria</taxon>
        <taxon>Hyphomicrobiales</taxon>
        <taxon>Methylocystaceae</taxon>
        <taxon>Methylosinus</taxon>
    </lineage>
</organism>
<dbReference type="Pfam" id="PF10098">
    <property type="entry name" value="DUF2336"/>
    <property type="match status" value="1"/>
</dbReference>
<dbReference type="Proteomes" id="UP000230709">
    <property type="component" value="Chromosome"/>
</dbReference>
<name>A0A2D2CXS9_METT3</name>
<evidence type="ECO:0000313" key="2">
    <source>
        <dbReference type="Proteomes" id="UP000230709"/>
    </source>
</evidence>
<dbReference type="KEGG" id="mtw:CQW49_06135"/>
<dbReference type="AlphaFoldDB" id="A0A2D2CXS9"/>
<proteinExistence type="predicted"/>
<protein>
    <submittedName>
        <fullName evidence="1">DUF2336 domain-containing protein</fullName>
    </submittedName>
</protein>
<evidence type="ECO:0000313" key="1">
    <source>
        <dbReference type="EMBL" id="ATQ67516.1"/>
    </source>
</evidence>
<dbReference type="EMBL" id="CP023737">
    <property type="protein sequence ID" value="ATQ67516.1"/>
    <property type="molecule type" value="Genomic_DNA"/>
</dbReference>
<accession>A0A2D2CXS9</accession>
<gene>
    <name evidence="1" type="ORF">CQW49_06135</name>
</gene>
<dbReference type="RefSeq" id="WP_003613396.1">
    <property type="nucleotide sequence ID" value="NZ_ADVE02000001.1"/>
</dbReference>
<keyword evidence="2" id="KW-1185">Reference proteome</keyword>
<dbReference type="InterPro" id="IPR019285">
    <property type="entry name" value="DUF2336"/>
</dbReference>